<evidence type="ECO:0000256" key="4">
    <source>
        <dbReference type="ARBA" id="ARBA00023163"/>
    </source>
</evidence>
<dbReference type="PANTHER" id="PTHR43133:SF8">
    <property type="entry name" value="RNA POLYMERASE SIGMA FACTOR HI_1459-RELATED"/>
    <property type="match status" value="1"/>
</dbReference>
<keyword evidence="1" id="KW-0805">Transcription regulation</keyword>
<name>A0ABT0GD83_9GAMM</name>
<dbReference type="RefSeq" id="WP_248204688.1">
    <property type="nucleotide sequence ID" value="NZ_JALNMH010000001.1"/>
</dbReference>
<keyword evidence="2" id="KW-0731">Sigma factor</keyword>
<protein>
    <recommendedName>
        <fullName evidence="7">RNA polymerase sigma factor, sigma-70 family</fullName>
    </recommendedName>
</protein>
<evidence type="ECO:0000256" key="1">
    <source>
        <dbReference type="ARBA" id="ARBA00023015"/>
    </source>
</evidence>
<accession>A0ABT0GD83</accession>
<evidence type="ECO:0000256" key="2">
    <source>
        <dbReference type="ARBA" id="ARBA00023082"/>
    </source>
</evidence>
<sequence>MTGDGSTDQAARSGTPALAPVAVAAPCAPPDYAGMLERVRSGDRDAETELVLALSEPLAMVLRRRLGRDDRCADLQQDTLLVVLEAAREGRVIEPRALVEFTLETARRLAMNAERKVYRQRTDADAELLDRVADAQQPTVLDVIAAEERRHCVRAVLASMRNERDRQVLYSYYIEEQPTALVQARFALDSVQLGRVLHRARQRFLALWQGTRAEYT</sequence>
<gene>
    <name evidence="5" type="ORF">M0G41_02300</name>
</gene>
<evidence type="ECO:0000256" key="3">
    <source>
        <dbReference type="ARBA" id="ARBA00023125"/>
    </source>
</evidence>
<keyword evidence="4" id="KW-0804">Transcription</keyword>
<organism evidence="5 6">
    <name type="scientific">Pseudomarimonas salicorniae</name>
    <dbReference type="NCBI Taxonomy" id="2933270"/>
    <lineage>
        <taxon>Bacteria</taxon>
        <taxon>Pseudomonadati</taxon>
        <taxon>Pseudomonadota</taxon>
        <taxon>Gammaproteobacteria</taxon>
        <taxon>Lysobacterales</taxon>
        <taxon>Lysobacteraceae</taxon>
        <taxon>Pseudomarimonas</taxon>
    </lineage>
</organism>
<dbReference type="InterPro" id="IPR039425">
    <property type="entry name" value="RNA_pol_sigma-70-like"/>
</dbReference>
<dbReference type="Gene3D" id="1.10.1740.10">
    <property type="match status" value="1"/>
</dbReference>
<dbReference type="SUPFAM" id="SSF88946">
    <property type="entry name" value="Sigma2 domain of RNA polymerase sigma factors"/>
    <property type="match status" value="1"/>
</dbReference>
<dbReference type="Proteomes" id="UP001431449">
    <property type="component" value="Unassembled WGS sequence"/>
</dbReference>
<proteinExistence type="predicted"/>
<evidence type="ECO:0000313" key="6">
    <source>
        <dbReference type="Proteomes" id="UP001431449"/>
    </source>
</evidence>
<keyword evidence="6" id="KW-1185">Reference proteome</keyword>
<comment type="caution">
    <text evidence="5">The sequence shown here is derived from an EMBL/GenBank/DDBJ whole genome shotgun (WGS) entry which is preliminary data.</text>
</comment>
<evidence type="ECO:0008006" key="7">
    <source>
        <dbReference type="Google" id="ProtNLM"/>
    </source>
</evidence>
<evidence type="ECO:0000313" key="5">
    <source>
        <dbReference type="EMBL" id="MCK7592495.1"/>
    </source>
</evidence>
<keyword evidence="3" id="KW-0238">DNA-binding</keyword>
<dbReference type="InterPro" id="IPR013325">
    <property type="entry name" value="RNA_pol_sigma_r2"/>
</dbReference>
<reference evidence="5" key="1">
    <citation type="submission" date="2022-04" db="EMBL/GenBank/DDBJ databases">
        <title>Lysobacter sp. CAU 1642 isolated from sea sand.</title>
        <authorList>
            <person name="Kim W."/>
        </authorList>
    </citation>
    <scope>NUCLEOTIDE SEQUENCE</scope>
    <source>
        <strain evidence="5">CAU 1642</strain>
    </source>
</reference>
<dbReference type="EMBL" id="JALNMH010000001">
    <property type="protein sequence ID" value="MCK7592495.1"/>
    <property type="molecule type" value="Genomic_DNA"/>
</dbReference>
<dbReference type="PANTHER" id="PTHR43133">
    <property type="entry name" value="RNA POLYMERASE ECF-TYPE SIGMA FACTO"/>
    <property type="match status" value="1"/>
</dbReference>